<evidence type="ECO:0000256" key="6">
    <source>
        <dbReference type="ARBA" id="ARBA00047941"/>
    </source>
</evidence>
<dbReference type="Gene3D" id="3.40.50.150">
    <property type="entry name" value="Vaccinia Virus protein VP39"/>
    <property type="match status" value="1"/>
</dbReference>
<dbReference type="InterPro" id="IPR025714">
    <property type="entry name" value="Methyltranfer_dom"/>
</dbReference>
<protein>
    <recommendedName>
        <fullName evidence="5">Arsenite methyltransferase</fullName>
        <ecNumber evidence="4">2.1.1.137</ecNumber>
    </recommendedName>
</protein>
<dbReference type="EC" id="2.1.1.137" evidence="4"/>
<dbReference type="Pfam" id="PF13847">
    <property type="entry name" value="Methyltransf_31"/>
    <property type="match status" value="1"/>
</dbReference>
<name>A0A1S2LKE9_9BACI</name>
<comment type="catalytic activity">
    <reaction evidence="7">
        <text>arsenic triglutathione + 2 [thioredoxin]-dithiol + 2 S-adenosyl-L-methionine + H2O = dimethylarsinous acid + 2 [thioredoxin]-disulfide + 3 glutathione + 2 S-adenosyl-L-homocysteine + 2 H(+)</text>
        <dbReference type="Rhea" id="RHEA:69464"/>
        <dbReference type="Rhea" id="RHEA-COMP:10698"/>
        <dbReference type="Rhea" id="RHEA-COMP:10700"/>
        <dbReference type="ChEBI" id="CHEBI:15377"/>
        <dbReference type="ChEBI" id="CHEBI:15378"/>
        <dbReference type="ChEBI" id="CHEBI:23808"/>
        <dbReference type="ChEBI" id="CHEBI:29950"/>
        <dbReference type="ChEBI" id="CHEBI:50058"/>
        <dbReference type="ChEBI" id="CHEBI:57856"/>
        <dbReference type="ChEBI" id="CHEBI:57925"/>
        <dbReference type="ChEBI" id="CHEBI:59789"/>
        <dbReference type="ChEBI" id="CHEBI:183640"/>
        <dbReference type="EC" id="2.1.1.137"/>
    </reaction>
</comment>
<dbReference type="EMBL" id="MLQQ01000018">
    <property type="protein sequence ID" value="OIJ12992.1"/>
    <property type="molecule type" value="Genomic_DNA"/>
</dbReference>
<dbReference type="GO" id="GO:0030791">
    <property type="term" value="F:arsenite methyltransferase activity"/>
    <property type="evidence" value="ECO:0007669"/>
    <property type="project" value="UniProtKB-EC"/>
</dbReference>
<dbReference type="Proteomes" id="UP000180098">
    <property type="component" value="Unassembled WGS sequence"/>
</dbReference>
<comment type="catalytic activity">
    <reaction evidence="6">
        <text>arsenic triglutathione + [thioredoxin]-dithiol + S-adenosyl-L-methionine + 2 H2O = methylarsonous acid + [thioredoxin]-disulfide + 3 glutathione + S-adenosyl-L-homocysteine + H(+)</text>
        <dbReference type="Rhea" id="RHEA:69460"/>
        <dbReference type="Rhea" id="RHEA-COMP:10698"/>
        <dbReference type="Rhea" id="RHEA-COMP:10700"/>
        <dbReference type="ChEBI" id="CHEBI:15377"/>
        <dbReference type="ChEBI" id="CHEBI:15378"/>
        <dbReference type="ChEBI" id="CHEBI:17826"/>
        <dbReference type="ChEBI" id="CHEBI:29950"/>
        <dbReference type="ChEBI" id="CHEBI:50058"/>
        <dbReference type="ChEBI" id="CHEBI:57856"/>
        <dbReference type="ChEBI" id="CHEBI:57925"/>
        <dbReference type="ChEBI" id="CHEBI:59789"/>
        <dbReference type="ChEBI" id="CHEBI:183640"/>
        <dbReference type="EC" id="2.1.1.137"/>
    </reaction>
</comment>
<evidence type="ECO:0000256" key="4">
    <source>
        <dbReference type="ARBA" id="ARBA00034521"/>
    </source>
</evidence>
<evidence type="ECO:0000256" key="5">
    <source>
        <dbReference type="ARBA" id="ARBA00034545"/>
    </source>
</evidence>
<evidence type="ECO:0000256" key="7">
    <source>
        <dbReference type="ARBA" id="ARBA00047943"/>
    </source>
</evidence>
<reference evidence="10 11" key="1">
    <citation type="submission" date="2016-10" db="EMBL/GenBank/DDBJ databases">
        <title>Draft genome sequences of four alkaliphilic bacteria belonging to the Anaerobacillus genus.</title>
        <authorList>
            <person name="Bassil N.M."/>
            <person name="Lloyd J.R."/>
        </authorList>
    </citation>
    <scope>NUCLEOTIDE SEQUENCE [LARGE SCALE GENOMIC DNA]</scope>
    <source>
        <strain evidence="10 11">DSM 15340</strain>
    </source>
</reference>
<evidence type="ECO:0000256" key="3">
    <source>
        <dbReference type="ARBA" id="ARBA00034487"/>
    </source>
</evidence>
<sequence length="193" mass="20521">MIDIKQGIQAKYAKISQTAIGKFNYKTGKEGALSLGYDKSILDCLPDEALNSFCGVGNPFSLGEINAGETVLDIGCGAGVDLLVASTMVGDDGLVCGIDITPEMVDKANTNFKNSASSNGEVIVASSEKIPYNDETFGVITSNGVLNLSPLKQQSFEEIYRVLKPGGTLQFADIVLQESIPLEMTKNVEAWSN</sequence>
<proteinExistence type="inferred from homology"/>
<keyword evidence="2" id="KW-0949">S-adenosyl-L-methionine</keyword>
<comment type="caution">
    <text evidence="10">The sequence shown here is derived from an EMBL/GenBank/DDBJ whole genome shotgun (WGS) entry which is preliminary data.</text>
</comment>
<evidence type="ECO:0000313" key="10">
    <source>
        <dbReference type="EMBL" id="OIJ12992.1"/>
    </source>
</evidence>
<dbReference type="PANTHER" id="PTHR43675">
    <property type="entry name" value="ARSENITE METHYLTRANSFERASE"/>
    <property type="match status" value="1"/>
</dbReference>
<dbReference type="CDD" id="cd02440">
    <property type="entry name" value="AdoMet_MTases"/>
    <property type="match status" value="1"/>
</dbReference>
<comment type="similarity">
    <text evidence="3">Belongs to the methyltransferase superfamily. Arsenite methyltransferase family.</text>
</comment>
<feature type="domain" description="Methyltransferase" evidence="9">
    <location>
        <begin position="66"/>
        <end position="189"/>
    </location>
</feature>
<evidence type="ECO:0000256" key="8">
    <source>
        <dbReference type="ARBA" id="ARBA00048428"/>
    </source>
</evidence>
<dbReference type="SUPFAM" id="SSF53335">
    <property type="entry name" value="S-adenosyl-L-methionine-dependent methyltransferases"/>
    <property type="match status" value="1"/>
</dbReference>
<dbReference type="PANTHER" id="PTHR43675:SF8">
    <property type="entry name" value="ARSENITE METHYLTRANSFERASE"/>
    <property type="match status" value="1"/>
</dbReference>
<organism evidence="10 11">
    <name type="scientific">Anaerobacillus arseniciselenatis</name>
    <dbReference type="NCBI Taxonomy" id="85682"/>
    <lineage>
        <taxon>Bacteria</taxon>
        <taxon>Bacillati</taxon>
        <taxon>Bacillota</taxon>
        <taxon>Bacilli</taxon>
        <taxon>Bacillales</taxon>
        <taxon>Bacillaceae</taxon>
        <taxon>Anaerobacillus</taxon>
    </lineage>
</organism>
<gene>
    <name evidence="10" type="ORF">BKP35_09800</name>
</gene>
<keyword evidence="1" id="KW-0808">Transferase</keyword>
<dbReference type="InterPro" id="IPR026669">
    <property type="entry name" value="Arsenite_MeTrfase-like"/>
</dbReference>
<evidence type="ECO:0000256" key="2">
    <source>
        <dbReference type="ARBA" id="ARBA00022691"/>
    </source>
</evidence>
<evidence type="ECO:0000259" key="9">
    <source>
        <dbReference type="Pfam" id="PF13847"/>
    </source>
</evidence>
<comment type="catalytic activity">
    <reaction evidence="8">
        <text>arsenic triglutathione + 3 [thioredoxin]-dithiol + 3 S-adenosyl-L-methionine = trimethylarsine + 3 [thioredoxin]-disulfide + 3 glutathione + 3 S-adenosyl-L-homocysteine + 3 H(+)</text>
        <dbReference type="Rhea" id="RHEA:69432"/>
        <dbReference type="Rhea" id="RHEA-COMP:10698"/>
        <dbReference type="Rhea" id="RHEA-COMP:10700"/>
        <dbReference type="ChEBI" id="CHEBI:15378"/>
        <dbReference type="ChEBI" id="CHEBI:27130"/>
        <dbReference type="ChEBI" id="CHEBI:29950"/>
        <dbReference type="ChEBI" id="CHEBI:50058"/>
        <dbReference type="ChEBI" id="CHEBI:57856"/>
        <dbReference type="ChEBI" id="CHEBI:57925"/>
        <dbReference type="ChEBI" id="CHEBI:59789"/>
        <dbReference type="ChEBI" id="CHEBI:183640"/>
        <dbReference type="EC" id="2.1.1.137"/>
    </reaction>
</comment>
<evidence type="ECO:0000256" key="1">
    <source>
        <dbReference type="ARBA" id="ARBA00022679"/>
    </source>
</evidence>
<evidence type="ECO:0000313" key="11">
    <source>
        <dbReference type="Proteomes" id="UP000180098"/>
    </source>
</evidence>
<keyword evidence="11" id="KW-1185">Reference proteome</keyword>
<dbReference type="AlphaFoldDB" id="A0A1S2LKE9"/>
<accession>A0A1S2LKE9</accession>
<dbReference type="InterPro" id="IPR029063">
    <property type="entry name" value="SAM-dependent_MTases_sf"/>
</dbReference>